<accession>A0ABW7ICF9</accession>
<dbReference type="EMBL" id="JBIHMM010000007">
    <property type="protein sequence ID" value="MFH0255396.1"/>
    <property type="molecule type" value="Genomic_DNA"/>
</dbReference>
<gene>
    <name evidence="3" type="ORF">ACGRVM_15930</name>
</gene>
<evidence type="ECO:0000313" key="4">
    <source>
        <dbReference type="Proteomes" id="UP001607157"/>
    </source>
</evidence>
<evidence type="ECO:0000313" key="3">
    <source>
        <dbReference type="EMBL" id="MFH0255396.1"/>
    </source>
</evidence>
<protein>
    <submittedName>
        <fullName evidence="3">Hint domain-containing protein</fullName>
    </submittedName>
</protein>
<dbReference type="Pfam" id="PF13403">
    <property type="entry name" value="Hint_2"/>
    <property type="match status" value="1"/>
</dbReference>
<comment type="caution">
    <text evidence="3">The sequence shown here is derived from an EMBL/GenBank/DDBJ whole genome shotgun (WGS) entry which is preliminary data.</text>
</comment>
<name>A0ABW7ICF9_9RHOB</name>
<feature type="region of interest" description="Disordered" evidence="1">
    <location>
        <begin position="155"/>
        <end position="175"/>
    </location>
</feature>
<evidence type="ECO:0000259" key="2">
    <source>
        <dbReference type="Pfam" id="PF13403"/>
    </source>
</evidence>
<dbReference type="Proteomes" id="UP001607157">
    <property type="component" value="Unassembled WGS sequence"/>
</dbReference>
<dbReference type="InterPro" id="IPR028992">
    <property type="entry name" value="Hedgehog/Intein_dom"/>
</dbReference>
<dbReference type="RefSeq" id="WP_377172896.1">
    <property type="nucleotide sequence ID" value="NZ_JBHTJC010000006.1"/>
</dbReference>
<keyword evidence="4" id="KW-1185">Reference proteome</keyword>
<feature type="compositionally biased region" description="Polar residues" evidence="1">
    <location>
        <begin position="1"/>
        <end position="12"/>
    </location>
</feature>
<sequence>MVYTPSAQSLAQNLRAATGEPNEARARSLEPPRPGARAPESAPARLRECEVAYLRRDARIAWIGARVPAHPVFDAAFSAFARGTLITTTRGPVAVEDLDPGMSVVTQERGPSPILWIGRMTWPGGRDAGAGAPTARLTRVQSGAFGLERPMTDLVTGPGARTLQRGEGRSGSGGADLVLRPVHDMIDGTHVIALSPPGDIELFHIALRRHATITAGGLDFETYHPGPGFETQLTYQQLAQFTGLFPHVMRPADFGALAHPRAALGDMRRAIT</sequence>
<feature type="domain" description="Hedgehog/Intein (Hint)" evidence="2">
    <location>
        <begin position="79"/>
        <end position="226"/>
    </location>
</feature>
<proteinExistence type="predicted"/>
<reference evidence="3 4" key="1">
    <citation type="submission" date="2024-10" db="EMBL/GenBank/DDBJ databases">
        <authorList>
            <person name="Yang X.-N."/>
        </authorList>
    </citation>
    <scope>NUCLEOTIDE SEQUENCE [LARGE SCALE GENOMIC DNA]</scope>
    <source>
        <strain evidence="3 4">CAU 1059</strain>
    </source>
</reference>
<feature type="region of interest" description="Disordered" evidence="1">
    <location>
        <begin position="1"/>
        <end position="42"/>
    </location>
</feature>
<organism evidence="3 4">
    <name type="scientific">Roseovarius aquimarinus</name>
    <dbReference type="NCBI Taxonomy" id="1229156"/>
    <lineage>
        <taxon>Bacteria</taxon>
        <taxon>Pseudomonadati</taxon>
        <taxon>Pseudomonadota</taxon>
        <taxon>Alphaproteobacteria</taxon>
        <taxon>Rhodobacterales</taxon>
        <taxon>Roseobacteraceae</taxon>
        <taxon>Roseovarius</taxon>
    </lineage>
</organism>
<evidence type="ECO:0000256" key="1">
    <source>
        <dbReference type="SAM" id="MobiDB-lite"/>
    </source>
</evidence>